<accession>A0ABU6VPX3</accession>
<keyword evidence="1" id="KW-0472">Membrane</keyword>
<keyword evidence="3" id="KW-1185">Reference proteome</keyword>
<gene>
    <name evidence="2" type="ORF">PIB30_080414</name>
</gene>
<evidence type="ECO:0000313" key="2">
    <source>
        <dbReference type="EMBL" id="MED6175651.1"/>
    </source>
</evidence>
<proteinExistence type="predicted"/>
<name>A0ABU6VPX3_9FABA</name>
<dbReference type="EMBL" id="JASCZI010152205">
    <property type="protein sequence ID" value="MED6175651.1"/>
    <property type="molecule type" value="Genomic_DNA"/>
</dbReference>
<keyword evidence="1" id="KW-1133">Transmembrane helix</keyword>
<comment type="caution">
    <text evidence="2">The sequence shown here is derived from an EMBL/GenBank/DDBJ whole genome shotgun (WGS) entry which is preliminary data.</text>
</comment>
<protein>
    <submittedName>
        <fullName evidence="2">Uncharacterized protein</fullName>
    </submittedName>
</protein>
<dbReference type="Proteomes" id="UP001341840">
    <property type="component" value="Unassembled WGS sequence"/>
</dbReference>
<evidence type="ECO:0000313" key="3">
    <source>
        <dbReference type="Proteomes" id="UP001341840"/>
    </source>
</evidence>
<keyword evidence="1" id="KW-0812">Transmembrane</keyword>
<feature type="transmembrane region" description="Helical" evidence="1">
    <location>
        <begin position="51"/>
        <end position="69"/>
    </location>
</feature>
<organism evidence="2 3">
    <name type="scientific">Stylosanthes scabra</name>
    <dbReference type="NCBI Taxonomy" id="79078"/>
    <lineage>
        <taxon>Eukaryota</taxon>
        <taxon>Viridiplantae</taxon>
        <taxon>Streptophyta</taxon>
        <taxon>Embryophyta</taxon>
        <taxon>Tracheophyta</taxon>
        <taxon>Spermatophyta</taxon>
        <taxon>Magnoliopsida</taxon>
        <taxon>eudicotyledons</taxon>
        <taxon>Gunneridae</taxon>
        <taxon>Pentapetalae</taxon>
        <taxon>rosids</taxon>
        <taxon>fabids</taxon>
        <taxon>Fabales</taxon>
        <taxon>Fabaceae</taxon>
        <taxon>Papilionoideae</taxon>
        <taxon>50 kb inversion clade</taxon>
        <taxon>dalbergioids sensu lato</taxon>
        <taxon>Dalbergieae</taxon>
        <taxon>Pterocarpus clade</taxon>
        <taxon>Stylosanthes</taxon>
    </lineage>
</organism>
<evidence type="ECO:0000256" key="1">
    <source>
        <dbReference type="SAM" id="Phobius"/>
    </source>
</evidence>
<sequence length="101" mass="11921">MKEEIKEPKRENESCSPPIYVELGFKEARPWHGNAKFQRVLREQLFWQLPLFWLLFMNPLLPMPSLAFLKHFSIPKVLKYTGKHIKAPSGMKLYNSYSIQG</sequence>
<reference evidence="2 3" key="1">
    <citation type="journal article" date="2023" name="Plants (Basel)">
        <title>Bridging the Gap: Combining Genomics and Transcriptomics Approaches to Understand Stylosanthes scabra, an Orphan Legume from the Brazilian Caatinga.</title>
        <authorList>
            <person name="Ferreira-Neto J.R.C."/>
            <person name="da Silva M.D."/>
            <person name="Binneck E."/>
            <person name="de Melo N.F."/>
            <person name="da Silva R.H."/>
            <person name="de Melo A.L.T.M."/>
            <person name="Pandolfi V."/>
            <person name="Bustamante F.O."/>
            <person name="Brasileiro-Vidal A.C."/>
            <person name="Benko-Iseppon A.M."/>
        </authorList>
    </citation>
    <scope>NUCLEOTIDE SEQUENCE [LARGE SCALE GENOMIC DNA]</scope>
    <source>
        <tissue evidence="2">Leaves</tissue>
    </source>
</reference>